<dbReference type="PANTHER" id="PTHR33116:SF75">
    <property type="entry name" value="RIBONUCLEASE H PROTEIN"/>
    <property type="match status" value="1"/>
</dbReference>
<organism evidence="1 2">
    <name type="scientific">Gossypium stocksii</name>
    <dbReference type="NCBI Taxonomy" id="47602"/>
    <lineage>
        <taxon>Eukaryota</taxon>
        <taxon>Viridiplantae</taxon>
        <taxon>Streptophyta</taxon>
        <taxon>Embryophyta</taxon>
        <taxon>Tracheophyta</taxon>
        <taxon>Spermatophyta</taxon>
        <taxon>Magnoliopsida</taxon>
        <taxon>eudicotyledons</taxon>
        <taxon>Gunneridae</taxon>
        <taxon>Pentapetalae</taxon>
        <taxon>rosids</taxon>
        <taxon>malvids</taxon>
        <taxon>Malvales</taxon>
        <taxon>Malvaceae</taxon>
        <taxon>Malvoideae</taxon>
        <taxon>Gossypium</taxon>
    </lineage>
</organism>
<dbReference type="EMBL" id="JAIQCV010000012">
    <property type="protein sequence ID" value="KAH1040657.1"/>
    <property type="molecule type" value="Genomic_DNA"/>
</dbReference>
<proteinExistence type="predicted"/>
<evidence type="ECO:0000313" key="2">
    <source>
        <dbReference type="Proteomes" id="UP000828251"/>
    </source>
</evidence>
<gene>
    <name evidence="1" type="ORF">J1N35_042400</name>
</gene>
<evidence type="ECO:0000313" key="1">
    <source>
        <dbReference type="EMBL" id="KAH1040657.1"/>
    </source>
</evidence>
<comment type="caution">
    <text evidence="1">The sequence shown here is derived from an EMBL/GenBank/DDBJ whole genome shotgun (WGS) entry which is preliminary data.</text>
</comment>
<evidence type="ECO:0008006" key="3">
    <source>
        <dbReference type="Google" id="ProtNLM"/>
    </source>
</evidence>
<dbReference type="AlphaFoldDB" id="A0A9D3UHH1"/>
<accession>A0A9D3UHH1</accession>
<reference evidence="1 2" key="1">
    <citation type="journal article" date="2021" name="Plant Biotechnol. J.">
        <title>Multi-omics assisted identification of the key and species-specific regulatory components of drought-tolerant mechanisms in Gossypium stocksii.</title>
        <authorList>
            <person name="Yu D."/>
            <person name="Ke L."/>
            <person name="Zhang D."/>
            <person name="Wu Y."/>
            <person name="Sun Y."/>
            <person name="Mei J."/>
            <person name="Sun J."/>
            <person name="Sun Y."/>
        </authorList>
    </citation>
    <scope>NUCLEOTIDE SEQUENCE [LARGE SCALE GENOMIC DNA]</scope>
    <source>
        <strain evidence="2">cv. E1</strain>
        <tissue evidence="1">Leaf</tissue>
    </source>
</reference>
<dbReference type="Proteomes" id="UP000828251">
    <property type="component" value="Unassembled WGS sequence"/>
</dbReference>
<dbReference type="PANTHER" id="PTHR33116">
    <property type="entry name" value="REVERSE TRANSCRIPTASE ZINC-BINDING DOMAIN-CONTAINING PROTEIN-RELATED-RELATED"/>
    <property type="match status" value="1"/>
</dbReference>
<protein>
    <recommendedName>
        <fullName evidence="3">Reverse transcriptase domain-containing protein</fullName>
    </recommendedName>
</protein>
<dbReference type="OrthoDB" id="994369at2759"/>
<keyword evidence="2" id="KW-1185">Reference proteome</keyword>
<sequence>MMECVSTARAAVLVNGAVTNEFRMYRDDTILLLRVKEKVVRNSKYVLRCSELLSGLSINFLKSCKVGFGVEEEFLFRIAAICKCKIEFLPFNYLGIPLGADPRKILSWSGIVDRVERKLLGWKSRSLSWAGRVVLINSMLSSLPIYFMSIFQAPVAVINKTDKIRRKFLWGSEGGRQKMAKVKWKQIYTPKEKGGAGVVDLRVKNKTLIAKWV</sequence>
<name>A0A9D3UHH1_9ROSI</name>